<sequence length="361" mass="41492">MNYEILARKWRPQSFKEIIGQKHIITAISNGLSLGHIHHTWLFSGTRGIGKTTIARLLAKSLNCTKGISSNPCRKCTICQEIEKGLCLDVLEIDAASRTKVEDLRDILDNIYYAPTKSRFKVYLIDEVHMLSRHSFNALLKTLEEPPKHVKFILATTDIEKIPKTIISRCLCFKLKTLSENNIFDLLKDVVDKEFVYSDRDSLEKISYYAKGSVRDALNLLENAINLGNGNIYIKNVIEMLGLPPRKYAFFLTSAILKKDLKQTIFLLNKINSLGVEWEEVLIEILRFLYHITISQSFSIELEKNFSQTYKNHINKIAKNTNKKNVRLCYQILLNGRKELKFSPSQKIGVEMAIFRAISEM</sequence>
<gene>
    <name evidence="13 15" type="primary">dnaX</name>
    <name evidence="15" type="ORF">D9V59_02415</name>
</gene>
<name>A0A4D6XTH7_9GAMM</name>
<dbReference type="GO" id="GO:0006261">
    <property type="term" value="P:DNA-templated DNA replication"/>
    <property type="evidence" value="ECO:0007669"/>
    <property type="project" value="TreeGrafter"/>
</dbReference>
<reference evidence="15 16" key="2">
    <citation type="submission" date="2019-05" db="EMBL/GenBank/DDBJ databases">
        <title>Genome evolution of the obligate endosymbiont Buchnera aphidicola.</title>
        <authorList>
            <person name="Moran N.A."/>
        </authorList>
    </citation>
    <scope>NUCLEOTIDE SEQUENCE [LARGE SCALE GENOMIC DNA]</scope>
    <source>
        <strain evidence="15 16">Aar</strain>
    </source>
</reference>
<dbReference type="InterPro" id="IPR022754">
    <property type="entry name" value="DNA_pol_III_gamma-3"/>
</dbReference>
<proteinExistence type="inferred from homology"/>
<evidence type="ECO:0000256" key="9">
    <source>
        <dbReference type="ARBA" id="ARBA00022932"/>
    </source>
</evidence>
<evidence type="ECO:0000256" key="5">
    <source>
        <dbReference type="ARBA" id="ARBA00022723"/>
    </source>
</evidence>
<dbReference type="InterPro" id="IPR045085">
    <property type="entry name" value="HLD_clamp_pol_III_gamma_tau"/>
</dbReference>
<dbReference type="PRINTS" id="PR00300">
    <property type="entry name" value="CLPPROTEASEA"/>
</dbReference>
<evidence type="ECO:0000256" key="1">
    <source>
        <dbReference type="ARBA" id="ARBA00006360"/>
    </source>
</evidence>
<dbReference type="InterPro" id="IPR001270">
    <property type="entry name" value="ClpA/B"/>
</dbReference>
<reference evidence="15 16" key="1">
    <citation type="submission" date="2018-12" db="EMBL/GenBank/DDBJ databases">
        <authorList>
            <person name="Chong R.A."/>
        </authorList>
    </citation>
    <scope>NUCLEOTIDE SEQUENCE [LARGE SCALE GENOMIC DNA]</scope>
    <source>
        <strain evidence="15 16">Aar</strain>
    </source>
</reference>
<evidence type="ECO:0000256" key="4">
    <source>
        <dbReference type="ARBA" id="ARBA00022705"/>
    </source>
</evidence>
<dbReference type="FunFam" id="3.40.50.300:FF:000014">
    <property type="entry name" value="DNA polymerase III subunit gamma/tau"/>
    <property type="match status" value="1"/>
</dbReference>
<evidence type="ECO:0000313" key="16">
    <source>
        <dbReference type="Proteomes" id="UP000298654"/>
    </source>
</evidence>
<dbReference type="Pfam" id="PF12169">
    <property type="entry name" value="DNA_pol3_gamma3"/>
    <property type="match status" value="1"/>
</dbReference>
<dbReference type="CDD" id="cd00009">
    <property type="entry name" value="AAA"/>
    <property type="match status" value="1"/>
</dbReference>
<comment type="catalytic activity">
    <reaction evidence="12 13">
        <text>DNA(n) + a 2'-deoxyribonucleoside 5'-triphosphate = DNA(n+1) + diphosphate</text>
        <dbReference type="Rhea" id="RHEA:22508"/>
        <dbReference type="Rhea" id="RHEA-COMP:17339"/>
        <dbReference type="Rhea" id="RHEA-COMP:17340"/>
        <dbReference type="ChEBI" id="CHEBI:33019"/>
        <dbReference type="ChEBI" id="CHEBI:61560"/>
        <dbReference type="ChEBI" id="CHEBI:173112"/>
        <dbReference type="EC" id="2.7.7.7"/>
    </reaction>
</comment>
<keyword evidence="8 13" id="KW-0067">ATP-binding</keyword>
<dbReference type="InterPro" id="IPR003593">
    <property type="entry name" value="AAA+_ATPase"/>
</dbReference>
<evidence type="ECO:0000256" key="3">
    <source>
        <dbReference type="ARBA" id="ARBA00022695"/>
    </source>
</evidence>
<evidence type="ECO:0000313" key="15">
    <source>
        <dbReference type="EMBL" id="QCI16135.1"/>
    </source>
</evidence>
<dbReference type="NCBIfam" id="TIGR02397">
    <property type="entry name" value="dnaX_nterm"/>
    <property type="match status" value="1"/>
</dbReference>
<dbReference type="NCBIfam" id="NF011522">
    <property type="entry name" value="PRK14961.1"/>
    <property type="match status" value="1"/>
</dbReference>
<dbReference type="CDD" id="cd18137">
    <property type="entry name" value="HLD_clamp_pol_III_gamma_tau"/>
    <property type="match status" value="1"/>
</dbReference>
<dbReference type="SUPFAM" id="SSF48019">
    <property type="entry name" value="post-AAA+ oligomerization domain-like"/>
    <property type="match status" value="1"/>
</dbReference>
<dbReference type="GO" id="GO:0003887">
    <property type="term" value="F:DNA-directed DNA polymerase activity"/>
    <property type="evidence" value="ECO:0007669"/>
    <property type="project" value="UniProtKB-KW"/>
</dbReference>
<keyword evidence="4 13" id="KW-0235">DNA replication</keyword>
<feature type="domain" description="AAA+ ATPase" evidence="14">
    <location>
        <begin position="37"/>
        <end position="181"/>
    </location>
</feature>
<keyword evidence="2 13" id="KW-0808">Transferase</keyword>
<dbReference type="InterPro" id="IPR027417">
    <property type="entry name" value="P-loop_NTPase"/>
</dbReference>
<dbReference type="GO" id="GO:0046872">
    <property type="term" value="F:metal ion binding"/>
    <property type="evidence" value="ECO:0007669"/>
    <property type="project" value="UniProtKB-KW"/>
</dbReference>
<evidence type="ECO:0000256" key="11">
    <source>
        <dbReference type="ARBA" id="ARBA00037724"/>
    </source>
</evidence>
<accession>A0A4D6XTH7</accession>
<dbReference type="GO" id="GO:0003677">
    <property type="term" value="F:DNA binding"/>
    <property type="evidence" value="ECO:0007669"/>
    <property type="project" value="InterPro"/>
</dbReference>
<keyword evidence="5" id="KW-0479">Metal-binding</keyword>
<evidence type="ECO:0000256" key="6">
    <source>
        <dbReference type="ARBA" id="ARBA00022741"/>
    </source>
</evidence>
<dbReference type="GO" id="GO:0009360">
    <property type="term" value="C:DNA polymerase III complex"/>
    <property type="evidence" value="ECO:0007669"/>
    <property type="project" value="InterPro"/>
</dbReference>
<keyword evidence="7" id="KW-0862">Zinc</keyword>
<dbReference type="GO" id="GO:0005524">
    <property type="term" value="F:ATP binding"/>
    <property type="evidence" value="ECO:0007669"/>
    <property type="project" value="UniProtKB-KW"/>
</dbReference>
<dbReference type="Pfam" id="PF13177">
    <property type="entry name" value="DNA_pol3_delta2"/>
    <property type="match status" value="1"/>
</dbReference>
<dbReference type="Pfam" id="PF22608">
    <property type="entry name" value="DNAX_ATPase_lid"/>
    <property type="match status" value="1"/>
</dbReference>
<dbReference type="InterPro" id="IPR012763">
    <property type="entry name" value="DNA_pol_III_sug/sutau_N"/>
</dbReference>
<dbReference type="OrthoDB" id="9810148at2"/>
<evidence type="ECO:0000256" key="8">
    <source>
        <dbReference type="ARBA" id="ARBA00022840"/>
    </source>
</evidence>
<dbReference type="Gene3D" id="1.10.8.60">
    <property type="match status" value="1"/>
</dbReference>
<evidence type="ECO:0000256" key="10">
    <source>
        <dbReference type="ARBA" id="ARBA00026073"/>
    </source>
</evidence>
<keyword evidence="9 13" id="KW-0239">DNA-directed DNA polymerase</keyword>
<comment type="function">
    <text evidence="11 13">DNA polymerase III is a complex, multichain enzyme responsible for most of the replicative synthesis in bacteria. This DNA polymerase also exhibits 3' to 5' exonuclease activity.</text>
</comment>
<evidence type="ECO:0000259" key="14">
    <source>
        <dbReference type="SMART" id="SM00382"/>
    </source>
</evidence>
<dbReference type="Gene3D" id="3.40.50.300">
    <property type="entry name" value="P-loop containing nucleotide triphosphate hydrolases"/>
    <property type="match status" value="1"/>
</dbReference>
<comment type="similarity">
    <text evidence="1 13">Belongs to the DnaX/STICHEL family.</text>
</comment>
<organism evidence="15 16">
    <name type="scientific">Buchnera aphidicola</name>
    <name type="common">Artemisaphis artemisicola</name>
    <dbReference type="NCBI Taxonomy" id="1241836"/>
    <lineage>
        <taxon>Bacteria</taxon>
        <taxon>Pseudomonadati</taxon>
        <taxon>Pseudomonadota</taxon>
        <taxon>Gammaproteobacteria</taxon>
        <taxon>Enterobacterales</taxon>
        <taxon>Erwiniaceae</taxon>
        <taxon>Buchnera</taxon>
    </lineage>
</organism>
<evidence type="ECO:0000256" key="12">
    <source>
        <dbReference type="ARBA" id="ARBA00049244"/>
    </source>
</evidence>
<comment type="subunit">
    <text evidence="10 13">DNA polymerase III contains a core (composed of alpha, epsilon and theta chains) that associates with a tau subunit. This core dimerizes to form the POLIII' complex. PolIII' associates with the gamma complex (composed of gamma, delta, delta', psi and chi chains) and with the beta chain to form the complete DNA polymerase III complex.</text>
</comment>
<dbReference type="InterPro" id="IPR050238">
    <property type="entry name" value="DNA_Rep/Repair_Clamp_Loader"/>
</dbReference>
<dbReference type="EMBL" id="CP034900">
    <property type="protein sequence ID" value="QCI16135.1"/>
    <property type="molecule type" value="Genomic_DNA"/>
</dbReference>
<protein>
    <recommendedName>
        <fullName evidence="13">DNA polymerase III subunit gamma/tau</fullName>
        <ecNumber evidence="13">2.7.7.7</ecNumber>
    </recommendedName>
</protein>
<keyword evidence="3 13" id="KW-0548">Nucleotidyltransferase</keyword>
<keyword evidence="6 13" id="KW-0547">Nucleotide-binding</keyword>
<dbReference type="SMART" id="SM00382">
    <property type="entry name" value="AAA"/>
    <property type="match status" value="1"/>
</dbReference>
<evidence type="ECO:0000256" key="7">
    <source>
        <dbReference type="ARBA" id="ARBA00022833"/>
    </source>
</evidence>
<dbReference type="RefSeq" id="WP_158364750.1">
    <property type="nucleotide sequence ID" value="NZ_CP034900.1"/>
</dbReference>
<dbReference type="PANTHER" id="PTHR11669">
    <property type="entry name" value="REPLICATION FACTOR C / DNA POLYMERASE III GAMMA-TAU SUBUNIT"/>
    <property type="match status" value="1"/>
</dbReference>
<evidence type="ECO:0000256" key="13">
    <source>
        <dbReference type="RuleBase" id="RU364063"/>
    </source>
</evidence>
<dbReference type="AlphaFoldDB" id="A0A4D6XTH7"/>
<dbReference type="PANTHER" id="PTHR11669:SF0">
    <property type="entry name" value="PROTEIN STICHEL-LIKE 2"/>
    <property type="match status" value="1"/>
</dbReference>
<dbReference type="InterPro" id="IPR008921">
    <property type="entry name" value="DNA_pol3_clamp-load_cplx_C"/>
</dbReference>
<dbReference type="Proteomes" id="UP000298654">
    <property type="component" value="Chromosome"/>
</dbReference>
<dbReference type="SUPFAM" id="SSF52540">
    <property type="entry name" value="P-loop containing nucleoside triphosphate hydrolases"/>
    <property type="match status" value="1"/>
</dbReference>
<dbReference type="Gene3D" id="1.20.272.10">
    <property type="match status" value="1"/>
</dbReference>
<dbReference type="EC" id="2.7.7.7" evidence="13"/>
<evidence type="ECO:0000256" key="2">
    <source>
        <dbReference type="ARBA" id="ARBA00022679"/>
    </source>
</evidence>